<feature type="domain" description="FAD-binding" evidence="1">
    <location>
        <begin position="3"/>
        <end position="162"/>
    </location>
</feature>
<keyword evidence="3" id="KW-1185">Reference proteome</keyword>
<dbReference type="GO" id="GO:0016628">
    <property type="term" value="F:oxidoreductase activity, acting on the CH-CH group of donors, NAD or NADP as acceptor"/>
    <property type="evidence" value="ECO:0007669"/>
    <property type="project" value="InterPro"/>
</dbReference>
<dbReference type="EC" id="1.-.-.-" evidence="2"/>
<gene>
    <name evidence="2" type="ORF">Psch_00614</name>
</gene>
<dbReference type="PANTHER" id="PTHR42685">
    <property type="entry name" value="GERANYLGERANYL DIPHOSPHATE REDUCTASE"/>
    <property type="match status" value="1"/>
</dbReference>
<protein>
    <submittedName>
        <fullName evidence="2">Putative oxidoreductase</fullName>
        <ecNumber evidence="2">1.-.-.-</ecNumber>
    </submittedName>
</protein>
<dbReference type="InterPro" id="IPR036188">
    <property type="entry name" value="FAD/NAD-bd_sf"/>
</dbReference>
<dbReference type="PANTHER" id="PTHR42685:SF18">
    <property type="entry name" value="DIGERANYLGERANYLGLYCEROPHOSPHOLIPID REDUCTASE"/>
    <property type="match status" value="1"/>
</dbReference>
<dbReference type="InterPro" id="IPR011777">
    <property type="entry name" value="Geranylgeranyl_Rdtase_fam"/>
</dbReference>
<accession>A0A4Y7RE71</accession>
<dbReference type="Gene3D" id="3.50.50.60">
    <property type="entry name" value="FAD/NAD(P)-binding domain"/>
    <property type="match status" value="1"/>
</dbReference>
<dbReference type="RefSeq" id="WP_190239075.1">
    <property type="nucleotide sequence ID" value="NZ_QFGA01000001.1"/>
</dbReference>
<dbReference type="Pfam" id="PF01494">
    <property type="entry name" value="FAD_binding_3"/>
    <property type="match status" value="1"/>
</dbReference>
<evidence type="ECO:0000313" key="2">
    <source>
        <dbReference type="EMBL" id="TEB07073.1"/>
    </source>
</evidence>
<name>A0A4Y7RE71_9FIRM</name>
<dbReference type="InterPro" id="IPR002938">
    <property type="entry name" value="FAD-bd"/>
</dbReference>
<sequence>MRYDVIVVGAGPAGAVAARDCAGAGLETMILEKEYHPRPKTCAGGITAAAMGLLGAALPPEIVEARCSSFRGFYGDRVMEIDLEQDFMVLVSREIFDQWLISLAQSAGAELKQGERVTAVAAGEREVTVSTTKGVYSGLLVIGADGVNSTVAKTVRKPFNKKDLAFCVCADVARGEEEGGWREAIEIHYGQLPMGYSWVFPKRGRLSAGMGSWLTNASGLKEAFSNFLKGRGILEEQRSKGGFIPLGGIARPTVSDRVILAGDAAGYTDPFTGEGIRYAVASGRLAAATAASLISRGAPLTRLHLGVYERNCYQQFGSDLKAALFIARMFQYFPKALLGMYFSCREPFEQSLQILLGQTGYRQFYRWLLWHTPGMLRRCI</sequence>
<reference evidence="2 3" key="1">
    <citation type="journal article" date="2018" name="Environ. Microbiol.">
        <title>Novel energy conservation strategies and behaviour of Pelotomaculum schinkii driving syntrophic propionate catabolism.</title>
        <authorList>
            <person name="Hidalgo-Ahumada C.A.P."/>
            <person name="Nobu M.K."/>
            <person name="Narihiro T."/>
            <person name="Tamaki H."/>
            <person name="Liu W.T."/>
            <person name="Kamagata Y."/>
            <person name="Stams A.J.M."/>
            <person name="Imachi H."/>
            <person name="Sousa D.Z."/>
        </authorList>
    </citation>
    <scope>NUCLEOTIDE SEQUENCE [LARGE SCALE GENOMIC DNA]</scope>
    <source>
        <strain evidence="2 3">HH</strain>
    </source>
</reference>
<organism evidence="2 3">
    <name type="scientific">Pelotomaculum schinkii</name>
    <dbReference type="NCBI Taxonomy" id="78350"/>
    <lineage>
        <taxon>Bacteria</taxon>
        <taxon>Bacillati</taxon>
        <taxon>Bacillota</taxon>
        <taxon>Clostridia</taxon>
        <taxon>Eubacteriales</taxon>
        <taxon>Desulfotomaculaceae</taxon>
        <taxon>Pelotomaculum</taxon>
    </lineage>
</organism>
<comment type="caution">
    <text evidence="2">The sequence shown here is derived from an EMBL/GenBank/DDBJ whole genome shotgun (WGS) entry which is preliminary data.</text>
</comment>
<dbReference type="NCBIfam" id="TIGR02032">
    <property type="entry name" value="GG-red-SF"/>
    <property type="match status" value="1"/>
</dbReference>
<keyword evidence="2" id="KW-0560">Oxidoreductase</keyword>
<dbReference type="SUPFAM" id="SSF51905">
    <property type="entry name" value="FAD/NAD(P)-binding domain"/>
    <property type="match status" value="1"/>
</dbReference>
<evidence type="ECO:0000313" key="3">
    <source>
        <dbReference type="Proteomes" id="UP000298324"/>
    </source>
</evidence>
<proteinExistence type="predicted"/>
<dbReference type="Proteomes" id="UP000298324">
    <property type="component" value="Unassembled WGS sequence"/>
</dbReference>
<dbReference type="AlphaFoldDB" id="A0A4Y7RE71"/>
<dbReference type="PRINTS" id="PR00420">
    <property type="entry name" value="RNGMNOXGNASE"/>
</dbReference>
<evidence type="ECO:0000259" key="1">
    <source>
        <dbReference type="Pfam" id="PF01494"/>
    </source>
</evidence>
<dbReference type="EMBL" id="QFGA01000001">
    <property type="protein sequence ID" value="TEB07073.1"/>
    <property type="molecule type" value="Genomic_DNA"/>
</dbReference>
<dbReference type="GO" id="GO:0071949">
    <property type="term" value="F:FAD binding"/>
    <property type="evidence" value="ECO:0007669"/>
    <property type="project" value="InterPro"/>
</dbReference>
<dbReference type="InterPro" id="IPR050407">
    <property type="entry name" value="Geranylgeranyl_reductase"/>
</dbReference>